<proteinExistence type="predicted"/>
<feature type="compositionally biased region" description="Basic and acidic residues" evidence="1">
    <location>
        <begin position="213"/>
        <end position="225"/>
    </location>
</feature>
<feature type="domain" description="Methyltransferase" evidence="2">
    <location>
        <begin position="41"/>
        <end position="136"/>
    </location>
</feature>
<organism evidence="3 4">
    <name type="scientific">Megasphaera elsdenii</name>
    <dbReference type="NCBI Taxonomy" id="907"/>
    <lineage>
        <taxon>Bacteria</taxon>
        <taxon>Bacillati</taxon>
        <taxon>Bacillota</taxon>
        <taxon>Negativicutes</taxon>
        <taxon>Veillonellales</taxon>
        <taxon>Veillonellaceae</taxon>
        <taxon>Megasphaera</taxon>
    </lineage>
</organism>
<evidence type="ECO:0000313" key="3">
    <source>
        <dbReference type="EMBL" id="AVO26746.1"/>
    </source>
</evidence>
<dbReference type="InterPro" id="IPR029063">
    <property type="entry name" value="SAM-dependent_MTases_sf"/>
</dbReference>
<dbReference type="Pfam" id="PF02583">
    <property type="entry name" value="Trns_repr_metal"/>
    <property type="match status" value="1"/>
</dbReference>
<dbReference type="CDD" id="cd02440">
    <property type="entry name" value="AdoMet_MTases"/>
    <property type="match status" value="1"/>
</dbReference>
<dbReference type="Pfam" id="PF13649">
    <property type="entry name" value="Methyltransf_25"/>
    <property type="match status" value="1"/>
</dbReference>
<dbReference type="OrthoDB" id="9811244at2"/>
<dbReference type="GO" id="GO:0046872">
    <property type="term" value="F:metal ion binding"/>
    <property type="evidence" value="ECO:0007669"/>
    <property type="project" value="InterPro"/>
</dbReference>
<dbReference type="GO" id="GO:0003677">
    <property type="term" value="F:DNA binding"/>
    <property type="evidence" value="ECO:0007669"/>
    <property type="project" value="InterPro"/>
</dbReference>
<dbReference type="GO" id="GO:0008168">
    <property type="term" value="F:methyltransferase activity"/>
    <property type="evidence" value="ECO:0007669"/>
    <property type="project" value="UniProtKB-KW"/>
</dbReference>
<evidence type="ECO:0000313" key="4">
    <source>
        <dbReference type="Proteomes" id="UP000238358"/>
    </source>
</evidence>
<dbReference type="Gene3D" id="3.40.50.150">
    <property type="entry name" value="Vaccinia Virus protein VP39"/>
    <property type="match status" value="1"/>
</dbReference>
<dbReference type="InterPro" id="IPR041698">
    <property type="entry name" value="Methyltransf_25"/>
</dbReference>
<dbReference type="AlphaFoldDB" id="A0A2S0M5K9"/>
<dbReference type="Gene3D" id="1.20.58.1000">
    <property type="entry name" value="Metal-sensitive repressor, helix protomer"/>
    <property type="match status" value="1"/>
</dbReference>
<accession>A0A2S0M5K9</accession>
<dbReference type="InterPro" id="IPR038390">
    <property type="entry name" value="Metal_Tscrpt_repr_sf"/>
</dbReference>
<reference evidence="3 4" key="1">
    <citation type="journal article" date="2018" name="Genome Announc.">
        <title>Complete genomes of two Megasphaera elsdenii strains, NCIMB 702410 and ATCC 25940.</title>
        <authorList>
            <person name="Hatmaker E.A."/>
            <person name="O'Dell K."/>
            <person name="Riley L.A."/>
            <person name="Klingeman D.M."/>
            <person name="Guss A.M."/>
        </authorList>
    </citation>
    <scope>NUCLEOTIDE SEQUENCE [LARGE SCALE GENOMIC DNA]</scope>
    <source>
        <strain evidence="3 4">NCIMB702410</strain>
    </source>
</reference>
<dbReference type="PANTHER" id="PTHR33677">
    <property type="entry name" value="TRANSCRIPTIONAL REPRESSOR FRMR-RELATED"/>
    <property type="match status" value="1"/>
</dbReference>
<dbReference type="CDD" id="cd10158">
    <property type="entry name" value="CsoR-like_DUF156_1"/>
    <property type="match status" value="1"/>
</dbReference>
<dbReference type="Proteomes" id="UP000238358">
    <property type="component" value="Chromosome"/>
</dbReference>
<dbReference type="InterPro" id="IPR003735">
    <property type="entry name" value="Metal_Tscrpt_repr"/>
</dbReference>
<dbReference type="PANTHER" id="PTHR33677:SF3">
    <property type="entry name" value="COPPER-SENSING TRANSCRIPTIONAL REPRESSOR RICR"/>
    <property type="match status" value="1"/>
</dbReference>
<dbReference type="SUPFAM" id="SSF53335">
    <property type="entry name" value="S-adenosyl-L-methionine-dependent methyltransferases"/>
    <property type="match status" value="1"/>
</dbReference>
<evidence type="ECO:0000256" key="1">
    <source>
        <dbReference type="SAM" id="MobiDB-lite"/>
    </source>
</evidence>
<dbReference type="RefSeq" id="WP_027894989.1">
    <property type="nucleotide sequence ID" value="NZ_CP027569.1"/>
</dbReference>
<keyword evidence="3" id="KW-0489">Methyltransferase</keyword>
<keyword evidence="3" id="KW-0808">Transferase</keyword>
<dbReference type="GO" id="GO:0045892">
    <property type="term" value="P:negative regulation of DNA-templated transcription"/>
    <property type="evidence" value="ECO:0007669"/>
    <property type="project" value="UniProtKB-ARBA"/>
</dbReference>
<dbReference type="EMBL" id="CP027569">
    <property type="protein sequence ID" value="AVO26746.1"/>
    <property type="molecule type" value="Genomic_DNA"/>
</dbReference>
<name>A0A2S0M5K9_MEGEL</name>
<gene>
    <name evidence="3" type="ORF">C6Y28_03450</name>
</gene>
<feature type="region of interest" description="Disordered" evidence="1">
    <location>
        <begin position="203"/>
        <end position="225"/>
    </location>
</feature>
<evidence type="ECO:0000259" key="2">
    <source>
        <dbReference type="Pfam" id="PF13649"/>
    </source>
</evidence>
<protein>
    <submittedName>
        <fullName evidence="3">Methyltransferase domain-containing protein</fullName>
    </submittedName>
</protein>
<dbReference type="GO" id="GO:0032259">
    <property type="term" value="P:methylation"/>
    <property type="evidence" value="ECO:0007669"/>
    <property type="project" value="UniProtKB-KW"/>
</dbReference>
<sequence>MDKEHVFFENYAKNWDRDRKADDRVLSSFMELAAIRPGSAILDAGCGTGVLLPYLSAATGDEGSVEGFDYSQQMIDVAKDKFSHLANVTFTTGNVLKYAFPRKHYDVVCCLNFYPHIAEHSRDVIRRLYEALVPGGMLLIMHDLPRQAVNAIHGGAPVLPPVDILEEKLISAGFSIVMAMDTDRFYFIKVVKAADEADFVYDDEEEQPAEAHAGTHHDHHHTETKRVLNRLSRITGHVEAIKRMIEDGRDCSDVLVQLAAVHSAIAGVSRVILKDHIDHCIVDAIHEGDAEAVENLKKAINTFVK</sequence>